<dbReference type="EMBL" id="CM023482">
    <property type="protein sequence ID" value="KAH6940300.1"/>
    <property type="molecule type" value="Genomic_DNA"/>
</dbReference>
<accession>A0ACB7T046</accession>
<gene>
    <name evidence="1" type="ORF">HPB50_026592</name>
</gene>
<reference evidence="1" key="1">
    <citation type="submission" date="2020-05" db="EMBL/GenBank/DDBJ databases">
        <title>Large-scale comparative analyses of tick genomes elucidate their genetic diversity and vector capacities.</title>
        <authorList>
            <person name="Jia N."/>
            <person name="Wang J."/>
            <person name="Shi W."/>
            <person name="Du L."/>
            <person name="Sun Y."/>
            <person name="Zhan W."/>
            <person name="Jiang J."/>
            <person name="Wang Q."/>
            <person name="Zhang B."/>
            <person name="Ji P."/>
            <person name="Sakyi L.B."/>
            <person name="Cui X."/>
            <person name="Yuan T."/>
            <person name="Jiang B."/>
            <person name="Yang W."/>
            <person name="Lam T.T.-Y."/>
            <person name="Chang Q."/>
            <person name="Ding S."/>
            <person name="Wang X."/>
            <person name="Zhu J."/>
            <person name="Ruan X."/>
            <person name="Zhao L."/>
            <person name="Wei J."/>
            <person name="Que T."/>
            <person name="Du C."/>
            <person name="Cheng J."/>
            <person name="Dai P."/>
            <person name="Han X."/>
            <person name="Huang E."/>
            <person name="Gao Y."/>
            <person name="Liu J."/>
            <person name="Shao H."/>
            <person name="Ye R."/>
            <person name="Li L."/>
            <person name="Wei W."/>
            <person name="Wang X."/>
            <person name="Wang C."/>
            <person name="Yang T."/>
            <person name="Huo Q."/>
            <person name="Li W."/>
            <person name="Guo W."/>
            <person name="Chen H."/>
            <person name="Zhou L."/>
            <person name="Ni X."/>
            <person name="Tian J."/>
            <person name="Zhou Y."/>
            <person name="Sheng Y."/>
            <person name="Liu T."/>
            <person name="Pan Y."/>
            <person name="Xia L."/>
            <person name="Li J."/>
            <person name="Zhao F."/>
            <person name="Cao W."/>
        </authorList>
    </citation>
    <scope>NUCLEOTIDE SEQUENCE</scope>
    <source>
        <strain evidence="1">Hyas-2018</strain>
    </source>
</reference>
<name>A0ACB7T046_HYAAI</name>
<proteinExistence type="predicted"/>
<evidence type="ECO:0000313" key="1">
    <source>
        <dbReference type="EMBL" id="KAH6940300.1"/>
    </source>
</evidence>
<comment type="caution">
    <text evidence="1">The sequence shown here is derived from an EMBL/GenBank/DDBJ whole genome shotgun (WGS) entry which is preliminary data.</text>
</comment>
<dbReference type="Proteomes" id="UP000821845">
    <property type="component" value="Chromosome 2"/>
</dbReference>
<keyword evidence="2" id="KW-1185">Reference proteome</keyword>
<sequence>MASPFKGCEVSGEGRKPVSPRPYGDAAVPQYSCASTPPTRPRSPTGRTLSADHAGREPLLRPAIMTTAAGQEREPHGHRACKQAPANDSG</sequence>
<protein>
    <submittedName>
        <fullName evidence="1">Uncharacterized protein</fullName>
    </submittedName>
</protein>
<evidence type="ECO:0000313" key="2">
    <source>
        <dbReference type="Proteomes" id="UP000821845"/>
    </source>
</evidence>
<organism evidence="1 2">
    <name type="scientific">Hyalomma asiaticum</name>
    <name type="common">Tick</name>
    <dbReference type="NCBI Taxonomy" id="266040"/>
    <lineage>
        <taxon>Eukaryota</taxon>
        <taxon>Metazoa</taxon>
        <taxon>Ecdysozoa</taxon>
        <taxon>Arthropoda</taxon>
        <taxon>Chelicerata</taxon>
        <taxon>Arachnida</taxon>
        <taxon>Acari</taxon>
        <taxon>Parasitiformes</taxon>
        <taxon>Ixodida</taxon>
        <taxon>Ixodoidea</taxon>
        <taxon>Ixodidae</taxon>
        <taxon>Hyalomminae</taxon>
        <taxon>Hyalomma</taxon>
    </lineage>
</organism>